<evidence type="ECO:0000313" key="3">
    <source>
        <dbReference type="Proteomes" id="UP000886595"/>
    </source>
</evidence>
<proteinExistence type="predicted"/>
<feature type="region of interest" description="Disordered" evidence="1">
    <location>
        <begin position="60"/>
        <end position="113"/>
    </location>
</feature>
<feature type="region of interest" description="Disordered" evidence="1">
    <location>
        <begin position="1"/>
        <end position="47"/>
    </location>
</feature>
<reference evidence="2 3" key="1">
    <citation type="submission" date="2020-02" db="EMBL/GenBank/DDBJ databases">
        <authorList>
            <person name="Ma Q."/>
            <person name="Huang Y."/>
            <person name="Song X."/>
            <person name="Pei D."/>
        </authorList>
    </citation>
    <scope>NUCLEOTIDE SEQUENCE [LARGE SCALE GENOMIC DNA]</scope>
    <source>
        <strain evidence="2">Sxm20200214</strain>
        <tissue evidence="2">Leaf</tissue>
    </source>
</reference>
<feature type="compositionally biased region" description="Basic residues" evidence="1">
    <location>
        <begin position="79"/>
        <end position="91"/>
    </location>
</feature>
<sequence length="113" mass="12298">MLGWSSPGGETHAGTVCLDQHSERQAGYARDEHPAREQTACSRTGTRGLECAGWVHSAGSDDRYERSVLPRMSGMGTPRGKRLYGRAKRATRGSSDPTLPLDPRMTRLPDQGS</sequence>
<accession>A0A8X7WGB8</accession>
<organism evidence="2 3">
    <name type="scientific">Brassica carinata</name>
    <name type="common">Ethiopian mustard</name>
    <name type="synonym">Abyssinian cabbage</name>
    <dbReference type="NCBI Taxonomy" id="52824"/>
    <lineage>
        <taxon>Eukaryota</taxon>
        <taxon>Viridiplantae</taxon>
        <taxon>Streptophyta</taxon>
        <taxon>Embryophyta</taxon>
        <taxon>Tracheophyta</taxon>
        <taxon>Spermatophyta</taxon>
        <taxon>Magnoliopsida</taxon>
        <taxon>eudicotyledons</taxon>
        <taxon>Gunneridae</taxon>
        <taxon>Pentapetalae</taxon>
        <taxon>rosids</taxon>
        <taxon>malvids</taxon>
        <taxon>Brassicales</taxon>
        <taxon>Brassicaceae</taxon>
        <taxon>Brassiceae</taxon>
        <taxon>Brassica</taxon>
    </lineage>
</organism>
<feature type="compositionally biased region" description="Basic and acidic residues" evidence="1">
    <location>
        <begin position="20"/>
        <end position="36"/>
    </location>
</feature>
<dbReference type="AlphaFoldDB" id="A0A8X7WGB8"/>
<keyword evidence="3" id="KW-1185">Reference proteome</keyword>
<gene>
    <name evidence="2" type="ORF">Bca52824_001464</name>
</gene>
<name>A0A8X7WGB8_BRACI</name>
<protein>
    <submittedName>
        <fullName evidence="2">Uncharacterized protein</fullName>
    </submittedName>
</protein>
<comment type="caution">
    <text evidence="2">The sequence shown here is derived from an EMBL/GenBank/DDBJ whole genome shotgun (WGS) entry which is preliminary data.</text>
</comment>
<evidence type="ECO:0000313" key="2">
    <source>
        <dbReference type="EMBL" id="KAG2330284.1"/>
    </source>
</evidence>
<dbReference type="Proteomes" id="UP000886595">
    <property type="component" value="Unassembled WGS sequence"/>
</dbReference>
<dbReference type="EMBL" id="JAAMPC010000001">
    <property type="protein sequence ID" value="KAG2330284.1"/>
    <property type="molecule type" value="Genomic_DNA"/>
</dbReference>
<evidence type="ECO:0000256" key="1">
    <source>
        <dbReference type="SAM" id="MobiDB-lite"/>
    </source>
</evidence>